<evidence type="ECO:0000256" key="2">
    <source>
        <dbReference type="SAM" id="Phobius"/>
    </source>
</evidence>
<gene>
    <name evidence="3" type="ORF">FM110_07565</name>
</gene>
<feature type="transmembrane region" description="Helical" evidence="2">
    <location>
        <begin position="73"/>
        <end position="92"/>
    </location>
</feature>
<evidence type="ECO:0000313" key="3">
    <source>
        <dbReference type="EMBL" id="SLM92088.1"/>
    </source>
</evidence>
<sequence length="165" mass="17373">MLIAPLVMLITATSNGRKNPVAAHVSRNVMIFAGITLALLVVALACSVVSTFYSDTGAQLPTWLFIPLVPSLAWSMMIAPLVTLIMGIIALLRPVSREKAAKILATHRKAWRREDPSARSPAGTPGPTRPAAAAPARPPSHRPGRPSTAPAAPPRSPLSPTPRTA</sequence>
<protein>
    <submittedName>
        <fullName evidence="3">Uncharacterized protein</fullName>
    </submittedName>
</protein>
<feature type="compositionally biased region" description="Pro residues" evidence="1">
    <location>
        <begin position="151"/>
        <end position="165"/>
    </location>
</feature>
<feature type="transmembrane region" description="Helical" evidence="2">
    <location>
        <begin position="29"/>
        <end position="53"/>
    </location>
</feature>
<keyword evidence="2" id="KW-1133">Transmembrane helix</keyword>
<evidence type="ECO:0000256" key="1">
    <source>
        <dbReference type="SAM" id="MobiDB-lite"/>
    </source>
</evidence>
<dbReference type="AlphaFoldDB" id="A0A1X6X121"/>
<reference evidence="3 4" key="1">
    <citation type="submission" date="2017-02" db="EMBL/GenBank/DDBJ databases">
        <authorList>
            <person name="Peterson S.W."/>
        </authorList>
    </citation>
    <scope>NUCLEOTIDE SEQUENCE [LARGE SCALE GENOMIC DNA]</scope>
    <source>
        <strain evidence="3 4">CIP104813</strain>
    </source>
</reference>
<dbReference type="OrthoDB" id="4794283at2"/>
<keyword evidence="4" id="KW-1185">Reference proteome</keyword>
<keyword evidence="2" id="KW-0812">Transmembrane</keyword>
<organism evidence="3 4">
    <name type="scientific">Brachybacterium nesterenkovii</name>
    <dbReference type="NCBI Taxonomy" id="47847"/>
    <lineage>
        <taxon>Bacteria</taxon>
        <taxon>Bacillati</taxon>
        <taxon>Actinomycetota</taxon>
        <taxon>Actinomycetes</taxon>
        <taxon>Micrococcales</taxon>
        <taxon>Dermabacteraceae</taxon>
        <taxon>Brachybacterium</taxon>
    </lineage>
</organism>
<accession>A0A1X6X121</accession>
<dbReference type="EMBL" id="FWFG01000065">
    <property type="protein sequence ID" value="SLM92088.1"/>
    <property type="molecule type" value="Genomic_DNA"/>
</dbReference>
<proteinExistence type="predicted"/>
<feature type="compositionally biased region" description="Low complexity" evidence="1">
    <location>
        <begin position="119"/>
        <end position="135"/>
    </location>
</feature>
<dbReference type="Proteomes" id="UP000195981">
    <property type="component" value="Unassembled WGS sequence"/>
</dbReference>
<keyword evidence="2" id="KW-0472">Membrane</keyword>
<dbReference type="RefSeq" id="WP_087104171.1">
    <property type="nucleotide sequence ID" value="NZ_FWFG01000065.1"/>
</dbReference>
<evidence type="ECO:0000313" key="4">
    <source>
        <dbReference type="Proteomes" id="UP000195981"/>
    </source>
</evidence>
<name>A0A1X6X121_9MICO</name>
<feature type="region of interest" description="Disordered" evidence="1">
    <location>
        <begin position="106"/>
        <end position="165"/>
    </location>
</feature>